<accession>A0A5C8EP77</accession>
<dbReference type="SUPFAM" id="SSF109604">
    <property type="entry name" value="HD-domain/PDEase-like"/>
    <property type="match status" value="1"/>
</dbReference>
<comment type="caution">
    <text evidence="2">The sequence shown here is derived from an EMBL/GenBank/DDBJ whole genome shotgun (WGS) entry which is preliminary data.</text>
</comment>
<name>A0A5C8EP77_BRAPL</name>
<dbReference type="InterPro" id="IPR037522">
    <property type="entry name" value="HD_GYP_dom"/>
</dbReference>
<protein>
    <submittedName>
        <fullName evidence="2">HD domain-containing protein</fullName>
    </submittedName>
</protein>
<dbReference type="AlphaFoldDB" id="A0A5C8EP77"/>
<sequence length="379" mass="42827">MFTIPIIELKEGMKIAANVYDSNDNIIIDMGSIVTKSTIELLKKNYITTVSVVELIENKYENKFENSIKNQLNKKVIIEENGRDILKIDSEKASDINNLTIEKTKNAYNIAKNNGSVDFIELKKDVDIMLNSILENREAHSYLAILKRKDESIYKHAVDVAALSAITAIEMNLTKADIANIMLGALLHDIGKMLVPEYLLNKKNLTADEINMLKRHTTHGYKLAKRDNLEDNIADIILEHHEKYDGSGYPFGKGNRDIGLYSKIISISNKFNNLIVNGNDGLICTADKAMKIIISLSKKDFDMDIVKHFQKAIGFYPNNTKVKLSNGQTARVIQQNTNLPLRPILSIEKNEDGTDANYLDILDLSKSNNVFIREVLYYV</sequence>
<feature type="domain" description="HD-GYP" evidence="1">
    <location>
        <begin position="131"/>
        <end position="325"/>
    </location>
</feature>
<dbReference type="PANTHER" id="PTHR43155:SF2">
    <property type="entry name" value="CYCLIC DI-GMP PHOSPHODIESTERASE PA4108"/>
    <property type="match status" value="1"/>
</dbReference>
<dbReference type="CDD" id="cd00077">
    <property type="entry name" value="HDc"/>
    <property type="match status" value="1"/>
</dbReference>
<dbReference type="Gene3D" id="1.10.3210.10">
    <property type="entry name" value="Hypothetical protein af1432"/>
    <property type="match status" value="1"/>
</dbReference>
<organism evidence="2 3">
    <name type="scientific">Brachyspira pilosicoli</name>
    <name type="common">Serpulina pilosicoli</name>
    <dbReference type="NCBI Taxonomy" id="52584"/>
    <lineage>
        <taxon>Bacteria</taxon>
        <taxon>Pseudomonadati</taxon>
        <taxon>Spirochaetota</taxon>
        <taxon>Spirochaetia</taxon>
        <taxon>Brachyspirales</taxon>
        <taxon>Brachyspiraceae</taxon>
        <taxon>Brachyspira</taxon>
    </lineage>
</organism>
<dbReference type="SMART" id="SM00471">
    <property type="entry name" value="HDc"/>
    <property type="match status" value="1"/>
</dbReference>
<evidence type="ECO:0000313" key="2">
    <source>
        <dbReference type="EMBL" id="TXJ39655.1"/>
    </source>
</evidence>
<proteinExistence type="predicted"/>
<dbReference type="NCBIfam" id="TIGR00277">
    <property type="entry name" value="HDIG"/>
    <property type="match status" value="1"/>
</dbReference>
<dbReference type="Pfam" id="PF13487">
    <property type="entry name" value="HD_5"/>
    <property type="match status" value="1"/>
</dbReference>
<gene>
    <name evidence="2" type="ORF">EPJ72_09555</name>
</gene>
<dbReference type="InterPro" id="IPR006675">
    <property type="entry name" value="HDIG_dom"/>
</dbReference>
<dbReference type="EMBL" id="SAXY01000058">
    <property type="protein sequence ID" value="TXJ39655.1"/>
    <property type="molecule type" value="Genomic_DNA"/>
</dbReference>
<evidence type="ECO:0000313" key="3">
    <source>
        <dbReference type="Proteomes" id="UP000323176"/>
    </source>
</evidence>
<dbReference type="InterPro" id="IPR003607">
    <property type="entry name" value="HD/PDEase_dom"/>
</dbReference>
<dbReference type="PROSITE" id="PS51832">
    <property type="entry name" value="HD_GYP"/>
    <property type="match status" value="1"/>
</dbReference>
<dbReference type="OrthoDB" id="9781505at2"/>
<reference evidence="2 3" key="1">
    <citation type="journal article" date="1992" name="Lakartidningen">
        <title>[Penicillin V and not amoxicillin is the first choice preparation in acute otitis].</title>
        <authorList>
            <person name="Kamme C."/>
            <person name="Lundgren K."/>
            <person name="Prellner K."/>
        </authorList>
    </citation>
    <scope>NUCLEOTIDE SEQUENCE [LARGE SCALE GENOMIC DNA]</scope>
    <source>
        <strain evidence="2 3">PC5538III-hc</strain>
    </source>
</reference>
<dbReference type="Proteomes" id="UP000323176">
    <property type="component" value="Unassembled WGS sequence"/>
</dbReference>
<dbReference type="PANTHER" id="PTHR43155">
    <property type="entry name" value="CYCLIC DI-GMP PHOSPHODIESTERASE PA4108-RELATED"/>
    <property type="match status" value="1"/>
</dbReference>
<evidence type="ECO:0000259" key="1">
    <source>
        <dbReference type="PROSITE" id="PS51832"/>
    </source>
</evidence>